<dbReference type="SMART" id="SM00857">
    <property type="entry name" value="Resolvase"/>
    <property type="match status" value="1"/>
</dbReference>
<keyword evidence="3" id="KW-0233">DNA recombination</keyword>
<evidence type="ECO:0000256" key="5">
    <source>
        <dbReference type="PROSITE-ProRule" id="PRU10137"/>
    </source>
</evidence>
<keyword evidence="1" id="KW-0229">DNA integration</keyword>
<sequence>MTDTKAIGYIRVSTNRQAENGYGLDAQREQIQRFCDTNGLQLVALIPDVMSGKRTDKLYGRIAAITAIRTGMANVLVVNTLDRSSRSMADGAKLVADAKLEGWRIVGLDGTDSDTVSQLTAHARLLVAEEERQLISKRTKQGLIKARQAGKQLGKPSTIDRKTVQRIVKMRLAGKGTKAIAKALDATGTQSPMGGAWSYSTVRRVLEREGVA</sequence>
<dbReference type="EMBL" id="AP023343">
    <property type="protein sequence ID" value="BCI86062.1"/>
    <property type="molecule type" value="Genomic_DNA"/>
</dbReference>
<evidence type="ECO:0000256" key="1">
    <source>
        <dbReference type="ARBA" id="ARBA00022908"/>
    </source>
</evidence>
<dbReference type="PROSITE" id="PS51736">
    <property type="entry name" value="RECOMBINASES_3"/>
    <property type="match status" value="1"/>
</dbReference>
<evidence type="ECO:0000313" key="8">
    <source>
        <dbReference type="Proteomes" id="UP000516380"/>
    </source>
</evidence>
<dbReference type="InterPro" id="IPR036162">
    <property type="entry name" value="Resolvase-like_N_sf"/>
</dbReference>
<evidence type="ECO:0000256" key="2">
    <source>
        <dbReference type="ARBA" id="ARBA00023125"/>
    </source>
</evidence>
<accession>A0A7G1I8F5</accession>
<dbReference type="GO" id="GO:0000150">
    <property type="term" value="F:DNA strand exchange activity"/>
    <property type="evidence" value="ECO:0007669"/>
    <property type="project" value="InterPro"/>
</dbReference>
<dbReference type="Pfam" id="PF07508">
    <property type="entry name" value="Recombinase"/>
    <property type="match status" value="1"/>
</dbReference>
<keyword evidence="8" id="KW-1185">Reference proteome</keyword>
<evidence type="ECO:0000259" key="6">
    <source>
        <dbReference type="PROSITE" id="PS51736"/>
    </source>
</evidence>
<feature type="active site" description="O-(5'-phospho-DNA)-serine intermediate" evidence="4 5">
    <location>
        <position position="13"/>
    </location>
</feature>
<dbReference type="AlphaFoldDB" id="A0A7G1I8F5"/>
<dbReference type="RefSeq" id="WP_099225829.1">
    <property type="nucleotide sequence ID" value="NZ_NKQX01000003.1"/>
</dbReference>
<evidence type="ECO:0000313" key="7">
    <source>
        <dbReference type="EMBL" id="BCI86062.1"/>
    </source>
</evidence>
<dbReference type="GO" id="GO:0003677">
    <property type="term" value="F:DNA binding"/>
    <property type="evidence" value="ECO:0007669"/>
    <property type="project" value="UniProtKB-KW"/>
</dbReference>
<organism evidence="7 8">
    <name type="scientific">Mycobacterium kansasii</name>
    <dbReference type="NCBI Taxonomy" id="1768"/>
    <lineage>
        <taxon>Bacteria</taxon>
        <taxon>Bacillati</taxon>
        <taxon>Actinomycetota</taxon>
        <taxon>Actinomycetes</taxon>
        <taxon>Mycobacteriales</taxon>
        <taxon>Mycobacteriaceae</taxon>
        <taxon>Mycobacterium</taxon>
    </lineage>
</organism>
<dbReference type="Gene3D" id="3.40.50.1390">
    <property type="entry name" value="Resolvase, N-terminal catalytic domain"/>
    <property type="match status" value="1"/>
</dbReference>
<dbReference type="PANTHER" id="PTHR30461">
    <property type="entry name" value="DNA-INVERTASE FROM LAMBDOID PROPHAGE"/>
    <property type="match status" value="1"/>
</dbReference>
<dbReference type="Proteomes" id="UP000516380">
    <property type="component" value="Chromosome"/>
</dbReference>
<gene>
    <name evidence="7" type="ORF">NIIDMKKI_12680</name>
</gene>
<dbReference type="PROSITE" id="PS00397">
    <property type="entry name" value="RECOMBINASES_1"/>
    <property type="match status" value="1"/>
</dbReference>
<evidence type="ECO:0000256" key="4">
    <source>
        <dbReference type="PIRSR" id="PIRSR606118-50"/>
    </source>
</evidence>
<dbReference type="InterPro" id="IPR006118">
    <property type="entry name" value="Recombinase_CS"/>
</dbReference>
<dbReference type="InterPro" id="IPR050639">
    <property type="entry name" value="SSR_resolvase"/>
</dbReference>
<keyword evidence="2" id="KW-0238">DNA-binding</keyword>
<evidence type="ECO:0000256" key="3">
    <source>
        <dbReference type="ARBA" id="ARBA00023172"/>
    </source>
</evidence>
<dbReference type="SUPFAM" id="SSF53041">
    <property type="entry name" value="Resolvase-like"/>
    <property type="match status" value="1"/>
</dbReference>
<dbReference type="PANTHER" id="PTHR30461:SF2">
    <property type="entry name" value="SERINE RECOMBINASE PINE-RELATED"/>
    <property type="match status" value="1"/>
</dbReference>
<dbReference type="InterPro" id="IPR006119">
    <property type="entry name" value="Resolv_N"/>
</dbReference>
<name>A0A7G1I8F5_MYCKA</name>
<dbReference type="CDD" id="cd00338">
    <property type="entry name" value="Ser_Recombinase"/>
    <property type="match status" value="1"/>
</dbReference>
<reference evidence="7 8" key="1">
    <citation type="submission" date="2020-07" db="EMBL/GenBank/DDBJ databases">
        <title>Mycobacterium kansasii (former subtype) with zoonotic potential isolated from diseased indoor pet cat, Japan.</title>
        <authorList>
            <person name="Fukano H."/>
            <person name="Terazono T."/>
            <person name="Hoshino Y."/>
        </authorList>
    </citation>
    <scope>NUCLEOTIDE SEQUENCE [LARGE SCALE GENOMIC DNA]</scope>
    <source>
        <strain evidence="7 8">Kuro-I</strain>
    </source>
</reference>
<dbReference type="Pfam" id="PF00239">
    <property type="entry name" value="Resolvase"/>
    <property type="match status" value="1"/>
</dbReference>
<dbReference type="GO" id="GO:0015074">
    <property type="term" value="P:DNA integration"/>
    <property type="evidence" value="ECO:0007669"/>
    <property type="project" value="UniProtKB-KW"/>
</dbReference>
<proteinExistence type="predicted"/>
<feature type="domain" description="Resolvase/invertase-type recombinase catalytic" evidence="6">
    <location>
        <begin position="5"/>
        <end position="150"/>
    </location>
</feature>
<dbReference type="InterPro" id="IPR011109">
    <property type="entry name" value="DNA_bind_recombinase_dom"/>
</dbReference>
<protein>
    <submittedName>
        <fullName evidence="7">DNA invertase</fullName>
    </submittedName>
</protein>